<comment type="caution">
    <text evidence="1">The sequence shown here is derived from an EMBL/GenBank/DDBJ whole genome shotgun (WGS) entry which is preliminary data.</text>
</comment>
<dbReference type="Proteomes" id="UP000294850">
    <property type="component" value="Unassembled WGS sequence"/>
</dbReference>
<sequence length="62" mass="7223">METIPKSTLIHSITSMPDHINVEDVIEQIILLSKIERSRKQIDNGEFVQNEEVKQSFGKWLE</sequence>
<accession>A0A4R5DHH9</accession>
<dbReference type="AlphaFoldDB" id="A0A4R5DHH9"/>
<name>A0A4R5DHH9_9BACT</name>
<gene>
    <name evidence="1" type="ORF">E0F88_26080</name>
</gene>
<dbReference type="RefSeq" id="WP_131961228.1">
    <property type="nucleotide sequence ID" value="NZ_SMFL01000012.1"/>
</dbReference>
<dbReference type="EMBL" id="SMFL01000012">
    <property type="protein sequence ID" value="TDE11381.1"/>
    <property type="molecule type" value="Genomic_DNA"/>
</dbReference>
<evidence type="ECO:0008006" key="3">
    <source>
        <dbReference type="Google" id="ProtNLM"/>
    </source>
</evidence>
<proteinExistence type="predicted"/>
<evidence type="ECO:0000313" key="1">
    <source>
        <dbReference type="EMBL" id="TDE11381.1"/>
    </source>
</evidence>
<dbReference type="OrthoDB" id="965522at2"/>
<organism evidence="1 2">
    <name type="scientific">Dyadobacter psychrotolerans</name>
    <dbReference type="NCBI Taxonomy" id="2541721"/>
    <lineage>
        <taxon>Bacteria</taxon>
        <taxon>Pseudomonadati</taxon>
        <taxon>Bacteroidota</taxon>
        <taxon>Cytophagia</taxon>
        <taxon>Cytophagales</taxon>
        <taxon>Spirosomataceae</taxon>
        <taxon>Dyadobacter</taxon>
    </lineage>
</organism>
<evidence type="ECO:0000313" key="2">
    <source>
        <dbReference type="Proteomes" id="UP000294850"/>
    </source>
</evidence>
<reference evidence="1 2" key="1">
    <citation type="submission" date="2019-03" db="EMBL/GenBank/DDBJ databases">
        <title>Dyadobacter AR-3-6 sp. nov., isolated from arctic soil.</title>
        <authorList>
            <person name="Chaudhary D.K."/>
        </authorList>
    </citation>
    <scope>NUCLEOTIDE SEQUENCE [LARGE SCALE GENOMIC DNA]</scope>
    <source>
        <strain evidence="1 2">AR-3-6</strain>
    </source>
</reference>
<protein>
    <recommendedName>
        <fullName evidence="3">Prevent-host-death protein</fullName>
    </recommendedName>
</protein>
<keyword evidence="2" id="KW-1185">Reference proteome</keyword>